<gene>
    <name evidence="2" type="ORF">E5676_scaffold436G00930</name>
</gene>
<sequence>MNKTARQKQPYDHSIRSKSFLQRQHEFAEQRGEPIDHVDLFPQTHVRDGTFISQTAEDAHNQMLELQSQLTLEGTQSLSRDEICETVLVR</sequence>
<proteinExistence type="predicted"/>
<dbReference type="InterPro" id="IPR004252">
    <property type="entry name" value="Probable_transposase_24"/>
</dbReference>
<accession>A0A5D3DQM7</accession>
<feature type="region of interest" description="Disordered" evidence="1">
    <location>
        <begin position="1"/>
        <end position="28"/>
    </location>
</feature>
<evidence type="ECO:0000256" key="1">
    <source>
        <dbReference type="SAM" id="MobiDB-lite"/>
    </source>
</evidence>
<dbReference type="Proteomes" id="UP000321947">
    <property type="component" value="Unassembled WGS sequence"/>
</dbReference>
<evidence type="ECO:0000313" key="3">
    <source>
        <dbReference type="Proteomes" id="UP000321947"/>
    </source>
</evidence>
<dbReference type="EMBL" id="SSTD01003661">
    <property type="protein sequence ID" value="TYK25874.1"/>
    <property type="molecule type" value="Genomic_DNA"/>
</dbReference>
<name>A0A5D3DQM7_CUCMM</name>
<organism evidence="2 3">
    <name type="scientific">Cucumis melo var. makuwa</name>
    <name type="common">Oriental melon</name>
    <dbReference type="NCBI Taxonomy" id="1194695"/>
    <lineage>
        <taxon>Eukaryota</taxon>
        <taxon>Viridiplantae</taxon>
        <taxon>Streptophyta</taxon>
        <taxon>Embryophyta</taxon>
        <taxon>Tracheophyta</taxon>
        <taxon>Spermatophyta</taxon>
        <taxon>Magnoliopsida</taxon>
        <taxon>eudicotyledons</taxon>
        <taxon>Gunneridae</taxon>
        <taxon>Pentapetalae</taxon>
        <taxon>rosids</taxon>
        <taxon>fabids</taxon>
        <taxon>Cucurbitales</taxon>
        <taxon>Cucurbitaceae</taxon>
        <taxon>Benincaseae</taxon>
        <taxon>Cucumis</taxon>
    </lineage>
</organism>
<protein>
    <submittedName>
        <fullName evidence="2">CACTA en-spm transposon protein</fullName>
    </submittedName>
</protein>
<dbReference type="Pfam" id="PF03004">
    <property type="entry name" value="Transposase_24"/>
    <property type="match status" value="1"/>
</dbReference>
<dbReference type="AlphaFoldDB" id="A0A5D3DQM7"/>
<comment type="caution">
    <text evidence="2">The sequence shown here is derived from an EMBL/GenBank/DDBJ whole genome shotgun (WGS) entry which is preliminary data.</text>
</comment>
<evidence type="ECO:0000313" key="2">
    <source>
        <dbReference type="EMBL" id="TYK25874.1"/>
    </source>
</evidence>
<reference evidence="2 3" key="1">
    <citation type="submission" date="2019-08" db="EMBL/GenBank/DDBJ databases">
        <title>Draft genome sequences of two oriental melons (Cucumis melo L. var makuwa).</title>
        <authorList>
            <person name="Kwon S.-Y."/>
        </authorList>
    </citation>
    <scope>NUCLEOTIDE SEQUENCE [LARGE SCALE GENOMIC DNA]</scope>
    <source>
        <strain evidence="3">cv. Chang Bougi</strain>
        <tissue evidence="2">Leaf</tissue>
    </source>
</reference>